<accession>A0A9X7UYC5</accession>
<dbReference type="KEGG" id="vcw:GJQ55_07720"/>
<feature type="region of interest" description="Disordered" evidence="1">
    <location>
        <begin position="54"/>
        <end position="73"/>
    </location>
</feature>
<dbReference type="RefSeq" id="WP_228344415.1">
    <property type="nucleotide sequence ID" value="NZ_CP046056.1"/>
</dbReference>
<dbReference type="Proteomes" id="UP000596074">
    <property type="component" value="Chromosome"/>
</dbReference>
<name>A0A9X7UYC5_9GAMM</name>
<evidence type="ECO:0000313" key="3">
    <source>
        <dbReference type="Proteomes" id="UP000596074"/>
    </source>
</evidence>
<dbReference type="EMBL" id="CP046056">
    <property type="protein sequence ID" value="QQD24370.1"/>
    <property type="molecule type" value="Genomic_DNA"/>
</dbReference>
<keyword evidence="3" id="KW-1185">Reference proteome</keyword>
<protein>
    <submittedName>
        <fullName evidence="2">Uncharacterized protein</fullName>
    </submittedName>
</protein>
<gene>
    <name evidence="2" type="ORF">GJQ55_07720</name>
</gene>
<feature type="region of interest" description="Disordered" evidence="1">
    <location>
        <begin position="1"/>
        <end position="38"/>
    </location>
</feature>
<organism evidence="2 3">
    <name type="scientific">Venatoribacter cucullus</name>
    <dbReference type="NCBI Taxonomy" id="2661630"/>
    <lineage>
        <taxon>Bacteria</taxon>
        <taxon>Pseudomonadati</taxon>
        <taxon>Pseudomonadota</taxon>
        <taxon>Gammaproteobacteria</taxon>
        <taxon>Oceanospirillales</taxon>
        <taxon>Oceanospirillaceae</taxon>
        <taxon>Venatoribacter</taxon>
    </lineage>
</organism>
<proteinExistence type="predicted"/>
<sequence>MTAPEHKSDPVPPTADHPQTRPAENTENTPTSGRDGRRFVIIPQQGPRIRVRYREGSSGTGDCTLCQISPDNL</sequence>
<reference evidence="2 3" key="1">
    <citation type="submission" date="2019-11" db="EMBL/GenBank/DDBJ databases">
        <title>Venatorbacter sp. nov. a predator of Campylobacter and other Gram-negative bacteria.</title>
        <authorList>
            <person name="Saeedi A."/>
            <person name="Cummings N.J."/>
            <person name="Connerton I.F."/>
            <person name="Connerton P.L."/>
        </authorList>
    </citation>
    <scope>NUCLEOTIDE SEQUENCE [LARGE SCALE GENOMIC DNA]</scope>
    <source>
        <strain evidence="2">XL5</strain>
    </source>
</reference>
<feature type="compositionally biased region" description="Polar residues" evidence="1">
    <location>
        <begin position="22"/>
        <end position="32"/>
    </location>
</feature>
<evidence type="ECO:0000256" key="1">
    <source>
        <dbReference type="SAM" id="MobiDB-lite"/>
    </source>
</evidence>
<evidence type="ECO:0000313" key="2">
    <source>
        <dbReference type="EMBL" id="QQD24370.1"/>
    </source>
</evidence>
<dbReference type="AlphaFoldDB" id="A0A9X7UYC5"/>